<dbReference type="Gramene" id="Psat06G0453800-T1">
    <property type="protein sequence ID" value="KAI5399192.1"/>
    <property type="gene ID" value="KIW84_064538"/>
</dbReference>
<dbReference type="EMBL" id="JAMSHJ010000006">
    <property type="protein sequence ID" value="KAI5399192.1"/>
    <property type="molecule type" value="Genomic_DNA"/>
</dbReference>
<evidence type="ECO:0000313" key="2">
    <source>
        <dbReference type="Proteomes" id="UP001058974"/>
    </source>
</evidence>
<comment type="caution">
    <text evidence="1">The sequence shown here is derived from an EMBL/GenBank/DDBJ whole genome shotgun (WGS) entry which is preliminary data.</text>
</comment>
<keyword evidence="2" id="KW-1185">Reference proteome</keyword>
<protein>
    <recommendedName>
        <fullName evidence="3">FAR1 domain-containing protein</fullName>
    </recommendedName>
</protein>
<accession>A0A9D4WCG6</accession>
<dbReference type="AlphaFoldDB" id="A0A9D4WCG6"/>
<gene>
    <name evidence="1" type="ORF">KIW84_064538</name>
</gene>
<sequence length="163" mass="18366">MESVTNNRINVDLSLNIEYSVEEVSSNNGSSEIIVGRNIIDEVEEIGISEKENIVISSQNIEINGFLQESDEVDTFKESNIVPFIGQIFLSEEEAFFYKRYAYQHGFSVRKVPSTSPVNSVSTNLPEGIWPKTRCLLFGSLQSFKESPVTVEARAERICMFTP</sequence>
<evidence type="ECO:0000313" key="1">
    <source>
        <dbReference type="EMBL" id="KAI5399192.1"/>
    </source>
</evidence>
<dbReference type="Proteomes" id="UP001058974">
    <property type="component" value="Chromosome 6"/>
</dbReference>
<organism evidence="1 2">
    <name type="scientific">Pisum sativum</name>
    <name type="common">Garden pea</name>
    <name type="synonym">Lathyrus oleraceus</name>
    <dbReference type="NCBI Taxonomy" id="3888"/>
    <lineage>
        <taxon>Eukaryota</taxon>
        <taxon>Viridiplantae</taxon>
        <taxon>Streptophyta</taxon>
        <taxon>Embryophyta</taxon>
        <taxon>Tracheophyta</taxon>
        <taxon>Spermatophyta</taxon>
        <taxon>Magnoliopsida</taxon>
        <taxon>eudicotyledons</taxon>
        <taxon>Gunneridae</taxon>
        <taxon>Pentapetalae</taxon>
        <taxon>rosids</taxon>
        <taxon>fabids</taxon>
        <taxon>Fabales</taxon>
        <taxon>Fabaceae</taxon>
        <taxon>Papilionoideae</taxon>
        <taxon>50 kb inversion clade</taxon>
        <taxon>NPAAA clade</taxon>
        <taxon>Hologalegina</taxon>
        <taxon>IRL clade</taxon>
        <taxon>Fabeae</taxon>
        <taxon>Lathyrus</taxon>
    </lineage>
</organism>
<name>A0A9D4WCG6_PEA</name>
<evidence type="ECO:0008006" key="3">
    <source>
        <dbReference type="Google" id="ProtNLM"/>
    </source>
</evidence>
<proteinExistence type="predicted"/>
<reference evidence="1 2" key="1">
    <citation type="journal article" date="2022" name="Nat. Genet.">
        <title>Improved pea reference genome and pan-genome highlight genomic features and evolutionary characteristics.</title>
        <authorList>
            <person name="Yang T."/>
            <person name="Liu R."/>
            <person name="Luo Y."/>
            <person name="Hu S."/>
            <person name="Wang D."/>
            <person name="Wang C."/>
            <person name="Pandey M.K."/>
            <person name="Ge S."/>
            <person name="Xu Q."/>
            <person name="Li N."/>
            <person name="Li G."/>
            <person name="Huang Y."/>
            <person name="Saxena R.K."/>
            <person name="Ji Y."/>
            <person name="Li M."/>
            <person name="Yan X."/>
            <person name="He Y."/>
            <person name="Liu Y."/>
            <person name="Wang X."/>
            <person name="Xiang C."/>
            <person name="Varshney R.K."/>
            <person name="Ding H."/>
            <person name="Gao S."/>
            <person name="Zong X."/>
        </authorList>
    </citation>
    <scope>NUCLEOTIDE SEQUENCE [LARGE SCALE GENOMIC DNA]</scope>
    <source>
        <strain evidence="1 2">cv. Zhongwan 6</strain>
    </source>
</reference>